<evidence type="ECO:0000256" key="3">
    <source>
        <dbReference type="ARBA" id="ARBA00023242"/>
    </source>
</evidence>
<comment type="similarity">
    <text evidence="4">Belongs to the archaeal Rpo5/eukaryotic RPB5 RNA polymerase subunit family.</text>
</comment>
<keyword evidence="3" id="KW-0539">Nucleus</keyword>
<dbReference type="AlphaFoldDB" id="E1ZAD9"/>
<dbReference type="KEGG" id="cvr:CHLNCDRAFT_48698"/>
<sequence length="203" mass="23500">MDLRNIRRTCLEMLRDRGYQIDKEDVEMSGRKFVEKFATEPDPENVRRDAITILASKADDPTHQAFVFFFEDPKLGVKAIKAVAVRMRDERVPRSILVLQDKLTPFAKQCIQEMSAKFAIEVFAEGELRVNITRHSMVPQHQVLSRLDKAALLERYKVKDTQLPRIQHQDPVARYLGLERGQVVRIVRGSETAGRYVTYRLCV</sequence>
<dbReference type="Pfam" id="PF03871">
    <property type="entry name" value="RNA_pol_Rpb5_N"/>
    <property type="match status" value="1"/>
</dbReference>
<dbReference type="GO" id="GO:0042797">
    <property type="term" value="P:tRNA transcription by RNA polymerase III"/>
    <property type="evidence" value="ECO:0007669"/>
    <property type="project" value="TreeGrafter"/>
</dbReference>
<dbReference type="InParanoid" id="E1ZAD9"/>
<dbReference type="InterPro" id="IPR035913">
    <property type="entry name" value="RPB5-like_sf"/>
</dbReference>
<dbReference type="PIRSF" id="PIRSF000747">
    <property type="entry name" value="RPB5"/>
    <property type="match status" value="1"/>
</dbReference>
<dbReference type="OrthoDB" id="248779at2759"/>
<proteinExistence type="inferred from homology"/>
<dbReference type="InterPro" id="IPR005571">
    <property type="entry name" value="RNA_pol_Rpb5_N"/>
</dbReference>
<dbReference type="Pfam" id="PF01191">
    <property type="entry name" value="RNA_pol_Rpb5_C"/>
    <property type="match status" value="1"/>
</dbReference>
<feature type="domain" description="RNA polymerase subunit H/Rpb5 C-terminal" evidence="5">
    <location>
        <begin position="130"/>
        <end position="202"/>
    </location>
</feature>
<dbReference type="FunFam" id="3.90.940.20:FF:000001">
    <property type="entry name" value="DNA-directed RNA polymerases I, II, and III subunit RPABC1"/>
    <property type="match status" value="1"/>
</dbReference>
<reference evidence="7 8" key="1">
    <citation type="journal article" date="2010" name="Plant Cell">
        <title>The Chlorella variabilis NC64A genome reveals adaptation to photosymbiosis, coevolution with viruses, and cryptic sex.</title>
        <authorList>
            <person name="Blanc G."/>
            <person name="Duncan G."/>
            <person name="Agarkova I."/>
            <person name="Borodovsky M."/>
            <person name="Gurnon J."/>
            <person name="Kuo A."/>
            <person name="Lindquist E."/>
            <person name="Lucas S."/>
            <person name="Pangilinan J."/>
            <person name="Polle J."/>
            <person name="Salamov A."/>
            <person name="Terry A."/>
            <person name="Yamada T."/>
            <person name="Dunigan D.D."/>
            <person name="Grigoriev I.V."/>
            <person name="Claverie J.M."/>
            <person name="Van Etten J.L."/>
        </authorList>
    </citation>
    <scope>NUCLEOTIDE SEQUENCE [LARGE SCALE GENOMIC DNA]</scope>
    <source>
        <strain evidence="7 8">NC64A</strain>
    </source>
</reference>
<dbReference type="InterPro" id="IPR036710">
    <property type="entry name" value="RNA_pol_Rpb5_N_sf"/>
</dbReference>
<dbReference type="STRING" id="554065.E1ZAD9"/>
<dbReference type="PANTHER" id="PTHR10535">
    <property type="entry name" value="DNA-DIRECTED RNA POLYMERASES I, II, AND III SUBUNIT RPABC1"/>
    <property type="match status" value="1"/>
</dbReference>
<dbReference type="GO" id="GO:0003899">
    <property type="term" value="F:DNA-directed RNA polymerase activity"/>
    <property type="evidence" value="ECO:0007669"/>
    <property type="project" value="InterPro"/>
</dbReference>
<dbReference type="InterPro" id="IPR000783">
    <property type="entry name" value="RNA_pol_subH/Rpb5_C"/>
</dbReference>
<accession>E1ZAD9</accession>
<evidence type="ECO:0000256" key="2">
    <source>
        <dbReference type="ARBA" id="ARBA00023163"/>
    </source>
</evidence>
<evidence type="ECO:0000256" key="1">
    <source>
        <dbReference type="ARBA" id="ARBA00004123"/>
    </source>
</evidence>
<gene>
    <name evidence="7" type="ORF">CHLNCDRAFT_48698</name>
</gene>
<evidence type="ECO:0000259" key="5">
    <source>
        <dbReference type="Pfam" id="PF01191"/>
    </source>
</evidence>
<dbReference type="GO" id="GO:0006362">
    <property type="term" value="P:transcription elongation by RNA polymerase I"/>
    <property type="evidence" value="ECO:0007669"/>
    <property type="project" value="TreeGrafter"/>
</dbReference>
<evidence type="ECO:0000313" key="8">
    <source>
        <dbReference type="Proteomes" id="UP000008141"/>
    </source>
</evidence>
<dbReference type="InterPro" id="IPR014381">
    <property type="entry name" value="Arch_Rpo5/euc_Rpb5"/>
</dbReference>
<dbReference type="HAMAP" id="MF_00025">
    <property type="entry name" value="RNApol_Rpo5_RPB5"/>
    <property type="match status" value="1"/>
</dbReference>
<dbReference type="GO" id="GO:0006366">
    <property type="term" value="P:transcription by RNA polymerase II"/>
    <property type="evidence" value="ECO:0007669"/>
    <property type="project" value="TreeGrafter"/>
</dbReference>
<dbReference type="GeneID" id="17356676"/>
<dbReference type="OMA" id="MVGIKAC"/>
<dbReference type="PANTHER" id="PTHR10535:SF0">
    <property type="entry name" value="DNA-DIRECTED RNA POLYMERASES I, II, AND III SUBUNIT RPABC1"/>
    <property type="match status" value="1"/>
</dbReference>
<dbReference type="FunFam" id="3.40.1340.10:FF:000001">
    <property type="entry name" value="DNA-directed RNA polymerases I, II, and III subunit RPABC1"/>
    <property type="match status" value="1"/>
</dbReference>
<dbReference type="eggNOG" id="KOG3218">
    <property type="taxonomic scope" value="Eukaryota"/>
</dbReference>
<dbReference type="SUPFAM" id="SSF53036">
    <property type="entry name" value="Eukaryotic RPB5 N-terminal domain"/>
    <property type="match status" value="1"/>
</dbReference>
<evidence type="ECO:0008006" key="9">
    <source>
        <dbReference type="Google" id="ProtNLM"/>
    </source>
</evidence>
<keyword evidence="2" id="KW-0804">Transcription</keyword>
<dbReference type="SUPFAM" id="SSF55287">
    <property type="entry name" value="RPB5-like RNA polymerase subunit"/>
    <property type="match status" value="1"/>
</dbReference>
<dbReference type="Gene3D" id="3.90.940.20">
    <property type="entry name" value="RPB5-like RNA polymerase subunit"/>
    <property type="match status" value="1"/>
</dbReference>
<dbReference type="GO" id="GO:0005665">
    <property type="term" value="C:RNA polymerase II, core complex"/>
    <property type="evidence" value="ECO:0007669"/>
    <property type="project" value="TreeGrafter"/>
</dbReference>
<protein>
    <recommendedName>
        <fullName evidence="9">DNA-directed RNA polymerases I, II, and III subunit RPABC1</fullName>
    </recommendedName>
</protein>
<keyword evidence="8" id="KW-1185">Reference proteome</keyword>
<name>E1ZAD9_CHLVA</name>
<dbReference type="Gene3D" id="3.40.1340.10">
    <property type="entry name" value="RNA polymerase, Rpb5, N-terminal domain"/>
    <property type="match status" value="1"/>
</dbReference>
<evidence type="ECO:0000259" key="6">
    <source>
        <dbReference type="Pfam" id="PF03871"/>
    </source>
</evidence>
<dbReference type="GO" id="GO:0005736">
    <property type="term" value="C:RNA polymerase I complex"/>
    <property type="evidence" value="ECO:0007669"/>
    <property type="project" value="TreeGrafter"/>
</dbReference>
<dbReference type="RefSeq" id="XP_005849145.1">
    <property type="nucleotide sequence ID" value="XM_005849083.1"/>
</dbReference>
<dbReference type="Proteomes" id="UP000008141">
    <property type="component" value="Unassembled WGS sequence"/>
</dbReference>
<dbReference type="NCBIfam" id="NF007129">
    <property type="entry name" value="PRK09570.1"/>
    <property type="match status" value="1"/>
</dbReference>
<feature type="domain" description="RNA polymerase Rpb5 N-terminal" evidence="6">
    <location>
        <begin position="6"/>
        <end position="87"/>
    </location>
</feature>
<dbReference type="EMBL" id="GL433840">
    <property type="protein sequence ID" value="EFN57043.1"/>
    <property type="molecule type" value="Genomic_DNA"/>
</dbReference>
<evidence type="ECO:0000256" key="4">
    <source>
        <dbReference type="ARBA" id="ARBA00025765"/>
    </source>
</evidence>
<organism evidence="8">
    <name type="scientific">Chlorella variabilis</name>
    <name type="common">Green alga</name>
    <dbReference type="NCBI Taxonomy" id="554065"/>
    <lineage>
        <taxon>Eukaryota</taxon>
        <taxon>Viridiplantae</taxon>
        <taxon>Chlorophyta</taxon>
        <taxon>core chlorophytes</taxon>
        <taxon>Trebouxiophyceae</taxon>
        <taxon>Chlorellales</taxon>
        <taxon>Chlorellaceae</taxon>
        <taxon>Chlorella clade</taxon>
        <taxon>Chlorella</taxon>
    </lineage>
</organism>
<dbReference type="GO" id="GO:0005666">
    <property type="term" value="C:RNA polymerase III complex"/>
    <property type="evidence" value="ECO:0007669"/>
    <property type="project" value="TreeGrafter"/>
</dbReference>
<comment type="subcellular location">
    <subcellularLocation>
        <location evidence="1">Nucleus</location>
    </subcellularLocation>
</comment>
<evidence type="ECO:0000313" key="7">
    <source>
        <dbReference type="EMBL" id="EFN57043.1"/>
    </source>
</evidence>
<dbReference type="GO" id="GO:0003677">
    <property type="term" value="F:DNA binding"/>
    <property type="evidence" value="ECO:0007669"/>
    <property type="project" value="InterPro"/>
</dbReference>